<name>A0A078A9A9_STYLE</name>
<keyword evidence="8 10" id="KW-0238">DNA-binding</keyword>
<dbReference type="Gene3D" id="2.20.28.10">
    <property type="match status" value="1"/>
</dbReference>
<feature type="compositionally biased region" description="Polar residues" evidence="12">
    <location>
        <begin position="724"/>
        <end position="743"/>
    </location>
</feature>
<dbReference type="InterPro" id="IPR012340">
    <property type="entry name" value="NA-bd_OB-fold"/>
</dbReference>
<evidence type="ECO:0000256" key="9">
    <source>
        <dbReference type="ARBA" id="ARBA00023242"/>
    </source>
</evidence>
<dbReference type="InterPro" id="IPR001208">
    <property type="entry name" value="MCM_dom"/>
</dbReference>
<dbReference type="InterPro" id="IPR008046">
    <property type="entry name" value="Mcm3"/>
</dbReference>
<dbReference type="GO" id="GO:0000727">
    <property type="term" value="P:double-strand break repair via break-induced replication"/>
    <property type="evidence" value="ECO:0007669"/>
    <property type="project" value="TreeGrafter"/>
</dbReference>
<evidence type="ECO:0000256" key="8">
    <source>
        <dbReference type="ARBA" id="ARBA00023125"/>
    </source>
</evidence>
<gene>
    <name evidence="14" type="primary">Contig915.g1014</name>
    <name evidence="14" type="ORF">STYLEM_7413</name>
</gene>
<evidence type="ECO:0000256" key="3">
    <source>
        <dbReference type="ARBA" id="ARBA00022705"/>
    </source>
</evidence>
<dbReference type="PRINTS" id="PR01657">
    <property type="entry name" value="MCMFAMILY"/>
</dbReference>
<evidence type="ECO:0000256" key="6">
    <source>
        <dbReference type="ARBA" id="ARBA00022806"/>
    </source>
</evidence>
<organism evidence="14 15">
    <name type="scientific">Stylonychia lemnae</name>
    <name type="common">Ciliate</name>
    <dbReference type="NCBI Taxonomy" id="5949"/>
    <lineage>
        <taxon>Eukaryota</taxon>
        <taxon>Sar</taxon>
        <taxon>Alveolata</taxon>
        <taxon>Ciliophora</taxon>
        <taxon>Intramacronucleata</taxon>
        <taxon>Spirotrichea</taxon>
        <taxon>Stichotrichia</taxon>
        <taxon>Sporadotrichida</taxon>
        <taxon>Oxytrichidae</taxon>
        <taxon>Stylonychinae</taxon>
        <taxon>Stylonychia</taxon>
    </lineage>
</organism>
<dbReference type="PRINTS" id="PR01659">
    <property type="entry name" value="MCMPROTEIN3"/>
</dbReference>
<dbReference type="GO" id="GO:0006271">
    <property type="term" value="P:DNA strand elongation involved in DNA replication"/>
    <property type="evidence" value="ECO:0007669"/>
    <property type="project" value="TreeGrafter"/>
</dbReference>
<evidence type="ECO:0000313" key="15">
    <source>
        <dbReference type="Proteomes" id="UP000039865"/>
    </source>
</evidence>
<dbReference type="PANTHER" id="PTHR11630">
    <property type="entry name" value="DNA REPLICATION LICENSING FACTOR MCM FAMILY MEMBER"/>
    <property type="match status" value="1"/>
</dbReference>
<feature type="region of interest" description="Disordered" evidence="12">
    <location>
        <begin position="698"/>
        <end position="824"/>
    </location>
</feature>
<evidence type="ECO:0000313" key="14">
    <source>
        <dbReference type="EMBL" id="CDW78436.1"/>
    </source>
</evidence>
<dbReference type="FunCoup" id="A0A078A9A9">
    <property type="interactions" value="516"/>
</dbReference>
<evidence type="ECO:0000256" key="4">
    <source>
        <dbReference type="ARBA" id="ARBA00022741"/>
    </source>
</evidence>
<keyword evidence="3 11" id="KW-0235">DNA replication</keyword>
<dbReference type="Pfam" id="PF17207">
    <property type="entry name" value="MCM_OB"/>
    <property type="match status" value="1"/>
</dbReference>
<comment type="similarity">
    <text evidence="2 10">Belongs to the MCM family.</text>
</comment>
<comment type="subunit">
    <text evidence="11">Component of the MCM2-7 complex.</text>
</comment>
<protein>
    <recommendedName>
        <fullName evidence="11">DNA replication licensing factor MCM3</fullName>
        <ecNumber evidence="11">3.6.4.12</ecNumber>
    </recommendedName>
</protein>
<dbReference type="GO" id="GO:0017116">
    <property type="term" value="F:single-stranded DNA helicase activity"/>
    <property type="evidence" value="ECO:0007669"/>
    <property type="project" value="TreeGrafter"/>
</dbReference>
<sequence length="931" mass="104658">MEQINTFTRQTNMNEHVQPVNQDAEKVMYQEMIAEYMNQNEISKRVRNMINSTNIRSNRFNINIDELRTYKPQLATFIMRSPLAAIKMFQEHLNNNAKSMREEGSSKTNNEKLATAQDNFPKKTQVYYVNFEGNFGRNHITPRGLKSDLLNQYVQVSGIVTRMSIVKPRIQTSIHYCETTKRGHVKHYTDTTNLDTLARQQEDDYIQEGTNGFLTSDANGNPLSVEYGYCVYRDYQTIVIQEMPERAPPGQLPRSIEVILEDDLVDKVKPGDRIQVTGVYRAMPTTGIDNRSAITLTKLIATGLVQINFEKEKPNLNENDIKNIKKLSKDEKLFDILGGSIASSIEGMNNCKKALLLQLLGGAEKNLENGTHLRGDINILMVGDPSTAKSQLLRHVMDIAPLAINTTGRGSTGVGLTAAVTTDKDTNEKHLEAGAMVLADRGIVCIDEFDKMNDIDRVAIHEVMEQQTVTIAKAGIHVSLNARCSVVAAANPIYGEYARDQPVGRNIGMPDSLLSRFDLLFVILDEKDPDNDRKIAERVIANHRYMAPHSGSELASVFHYTNDDVVVENDFDSHKARTTEKSNQVFEKTFNFDPKALSIVTRDFLKKYLSYAKSQKAPELHQDCIEYAAQFYSMIRSKALNYDQAKISAPITVRTLETMIRLATSHAKLRLSKSVEPIDIDVAVTLLNESIFQEVAKPEKEQPIVEDDEDEHMYDENEEEIVQKNKSSTRGQRYAQRNGSNPVSPAKDESKNGSSNKNQSSAVRKTRGSERTAISNNSSATNSAKKETVPTTSNKKPSDDSGRPTKRQKIDHPTDEAMKTAQETQELSSLFTAKQQPAPTKTVESNTQQTTVIDMTQKKYLYKLISENKGQSNQTTVNNLWRAFMAAPESETFKRGKPIIQSKQQLVQIIEELEKDNLVMFSSDDGNVVLI</sequence>
<dbReference type="PANTHER" id="PTHR11630:SF46">
    <property type="entry name" value="DNA REPLICATION LICENSING FACTOR MCM3-RELATED"/>
    <property type="match status" value="1"/>
</dbReference>
<feature type="domain" description="MCM C-terminal AAA(+) ATPase" evidence="13">
    <location>
        <begin position="333"/>
        <end position="539"/>
    </location>
</feature>
<dbReference type="AlphaFoldDB" id="A0A078A9A9"/>
<dbReference type="GO" id="GO:1902975">
    <property type="term" value="P:mitotic DNA replication initiation"/>
    <property type="evidence" value="ECO:0007669"/>
    <property type="project" value="TreeGrafter"/>
</dbReference>
<evidence type="ECO:0000256" key="10">
    <source>
        <dbReference type="RuleBase" id="RU004070"/>
    </source>
</evidence>
<dbReference type="InParanoid" id="A0A078A9A9"/>
<dbReference type="GO" id="GO:0042555">
    <property type="term" value="C:MCM complex"/>
    <property type="evidence" value="ECO:0007669"/>
    <property type="project" value="UniProtKB-UniRule"/>
</dbReference>
<dbReference type="Gene3D" id="3.30.1640.10">
    <property type="entry name" value="mini-chromosome maintenance (MCM) complex, chain A, domain 1"/>
    <property type="match status" value="1"/>
</dbReference>
<dbReference type="GO" id="GO:0016787">
    <property type="term" value="F:hydrolase activity"/>
    <property type="evidence" value="ECO:0007669"/>
    <property type="project" value="UniProtKB-KW"/>
</dbReference>
<keyword evidence="4 10" id="KW-0547">Nucleotide-binding</keyword>
<keyword evidence="5 11" id="KW-0378">Hydrolase</keyword>
<dbReference type="GO" id="GO:0005634">
    <property type="term" value="C:nucleus"/>
    <property type="evidence" value="ECO:0007669"/>
    <property type="project" value="UniProtKB-SubCell"/>
</dbReference>
<dbReference type="InterPro" id="IPR031327">
    <property type="entry name" value="MCM"/>
</dbReference>
<accession>A0A078A9A9</accession>
<comment type="catalytic activity">
    <reaction evidence="11">
        <text>ATP + H2O = ADP + phosphate + H(+)</text>
        <dbReference type="Rhea" id="RHEA:13065"/>
        <dbReference type="ChEBI" id="CHEBI:15377"/>
        <dbReference type="ChEBI" id="CHEBI:15378"/>
        <dbReference type="ChEBI" id="CHEBI:30616"/>
        <dbReference type="ChEBI" id="CHEBI:43474"/>
        <dbReference type="ChEBI" id="CHEBI:456216"/>
        <dbReference type="EC" id="3.6.4.12"/>
    </reaction>
</comment>
<evidence type="ECO:0000256" key="11">
    <source>
        <dbReference type="RuleBase" id="RU368061"/>
    </source>
</evidence>
<dbReference type="Gene3D" id="2.40.50.140">
    <property type="entry name" value="Nucleic acid-binding proteins"/>
    <property type="match status" value="1"/>
</dbReference>
<evidence type="ECO:0000256" key="1">
    <source>
        <dbReference type="ARBA" id="ARBA00004123"/>
    </source>
</evidence>
<dbReference type="OrthoDB" id="1882346at2759"/>
<keyword evidence="9 11" id="KW-0539">Nucleus</keyword>
<dbReference type="SMART" id="SM00350">
    <property type="entry name" value="MCM"/>
    <property type="match status" value="1"/>
</dbReference>
<reference evidence="14 15" key="1">
    <citation type="submission" date="2014-06" db="EMBL/GenBank/DDBJ databases">
        <authorList>
            <person name="Swart Estienne"/>
        </authorList>
    </citation>
    <scope>NUCLEOTIDE SEQUENCE [LARGE SCALE GENOMIC DNA]</scope>
    <source>
        <strain evidence="14 15">130c</strain>
    </source>
</reference>
<dbReference type="SUPFAM" id="SSF52540">
    <property type="entry name" value="P-loop containing nucleoside triphosphate hydrolases"/>
    <property type="match status" value="1"/>
</dbReference>
<feature type="compositionally biased region" description="Basic and acidic residues" evidence="12">
    <location>
        <begin position="796"/>
        <end position="818"/>
    </location>
</feature>
<evidence type="ECO:0000256" key="5">
    <source>
        <dbReference type="ARBA" id="ARBA00022801"/>
    </source>
</evidence>
<keyword evidence="7 10" id="KW-0067">ATP-binding</keyword>
<comment type="function">
    <text evidence="11">Acts as component of the MCM2-7 complex (MCM complex) which is the replicative helicase essential for 'once per cell cycle' DNA replication initiation and elongation in eukaryotic cells. The active ATPase sites in the MCM2-7 ring are formed through the interaction surfaces of two neighboring subunits such that a critical structure of a conserved arginine finger motif is provided in trans relative to the ATP-binding site of the Walker A box of the adjacent subunit. The six ATPase active sites, however, are likely to contribute differentially to the complex helicase activity.</text>
</comment>
<dbReference type="SMART" id="SM00382">
    <property type="entry name" value="AAA"/>
    <property type="match status" value="1"/>
</dbReference>
<dbReference type="PROSITE" id="PS00847">
    <property type="entry name" value="MCM_1"/>
    <property type="match status" value="1"/>
</dbReference>
<dbReference type="GO" id="GO:0003697">
    <property type="term" value="F:single-stranded DNA binding"/>
    <property type="evidence" value="ECO:0007669"/>
    <property type="project" value="TreeGrafter"/>
</dbReference>
<feature type="compositionally biased region" description="Low complexity" evidence="12">
    <location>
        <begin position="772"/>
        <end position="783"/>
    </location>
</feature>
<dbReference type="PROSITE" id="PS50051">
    <property type="entry name" value="MCM_2"/>
    <property type="match status" value="1"/>
</dbReference>
<dbReference type="InterPro" id="IPR041562">
    <property type="entry name" value="MCM_lid"/>
</dbReference>
<evidence type="ECO:0000256" key="2">
    <source>
        <dbReference type="ARBA" id="ARBA00008010"/>
    </source>
</evidence>
<dbReference type="SUPFAM" id="SSF50249">
    <property type="entry name" value="Nucleic acid-binding proteins"/>
    <property type="match status" value="1"/>
</dbReference>
<dbReference type="EC" id="3.6.4.12" evidence="11"/>
<dbReference type="InterPro" id="IPR027417">
    <property type="entry name" value="P-loop_NTPase"/>
</dbReference>
<dbReference type="Pfam" id="PF00493">
    <property type="entry name" value="MCM"/>
    <property type="match status" value="1"/>
</dbReference>
<dbReference type="InterPro" id="IPR018525">
    <property type="entry name" value="MCM_CS"/>
</dbReference>
<proteinExistence type="inferred from homology"/>
<evidence type="ECO:0000256" key="12">
    <source>
        <dbReference type="SAM" id="MobiDB-lite"/>
    </source>
</evidence>
<comment type="subcellular location">
    <subcellularLocation>
        <location evidence="1 11">Nucleus</location>
    </subcellularLocation>
</comment>
<dbReference type="Gene3D" id="3.40.50.300">
    <property type="entry name" value="P-loop containing nucleotide triphosphate hydrolases"/>
    <property type="match status" value="1"/>
</dbReference>
<evidence type="ECO:0000259" key="13">
    <source>
        <dbReference type="PROSITE" id="PS50051"/>
    </source>
</evidence>
<dbReference type="InterPro" id="IPR003593">
    <property type="entry name" value="AAA+_ATPase"/>
</dbReference>
<keyword evidence="6 11" id="KW-0347">Helicase</keyword>
<dbReference type="GO" id="GO:0005524">
    <property type="term" value="F:ATP binding"/>
    <property type="evidence" value="ECO:0007669"/>
    <property type="project" value="UniProtKB-UniRule"/>
</dbReference>
<feature type="compositionally biased region" description="Acidic residues" evidence="12">
    <location>
        <begin position="704"/>
        <end position="720"/>
    </location>
</feature>
<dbReference type="InterPro" id="IPR033762">
    <property type="entry name" value="MCM_OB"/>
</dbReference>
<feature type="compositionally biased region" description="Low complexity" evidence="12">
    <location>
        <begin position="752"/>
        <end position="761"/>
    </location>
</feature>
<keyword evidence="15" id="KW-1185">Reference proteome</keyword>
<evidence type="ECO:0000256" key="7">
    <source>
        <dbReference type="ARBA" id="ARBA00022840"/>
    </source>
</evidence>
<dbReference type="EMBL" id="CCKQ01007094">
    <property type="protein sequence ID" value="CDW78436.1"/>
    <property type="molecule type" value="Genomic_DNA"/>
</dbReference>
<dbReference type="Proteomes" id="UP000039865">
    <property type="component" value="Unassembled WGS sequence"/>
</dbReference>
<dbReference type="Pfam" id="PF17855">
    <property type="entry name" value="MCM_lid"/>
    <property type="match status" value="1"/>
</dbReference>